<dbReference type="RefSeq" id="WP_058385306.1">
    <property type="nucleotide sequence ID" value="NZ_CP013661.2"/>
</dbReference>
<evidence type="ECO:0000256" key="8">
    <source>
        <dbReference type="ARBA" id="ARBA00023053"/>
    </source>
</evidence>
<evidence type="ECO:0000256" key="12">
    <source>
        <dbReference type="ARBA" id="ARBA00033708"/>
    </source>
</evidence>
<comment type="catalytic activity">
    <reaction evidence="12">
        <text>L-proline(in) + Na(+)(in) = L-proline(out) + Na(+)(out)</text>
        <dbReference type="Rhea" id="RHEA:28967"/>
        <dbReference type="ChEBI" id="CHEBI:29101"/>
        <dbReference type="ChEBI" id="CHEBI:60039"/>
    </reaction>
</comment>
<feature type="transmembrane region" description="Helical" evidence="14">
    <location>
        <begin position="182"/>
        <end position="204"/>
    </location>
</feature>
<dbReference type="InterPro" id="IPR050277">
    <property type="entry name" value="Sodium:Solute_Symporter"/>
</dbReference>
<keyword evidence="5 14" id="KW-0812">Transmembrane</keyword>
<gene>
    <name evidence="15" type="ORF">AUO94_08220</name>
</gene>
<keyword evidence="8" id="KW-0915">Sodium</keyword>
<feature type="transmembrane region" description="Helical" evidence="14">
    <location>
        <begin position="224"/>
        <end position="245"/>
    </location>
</feature>
<dbReference type="EMBL" id="CP013661">
    <property type="protein sequence ID" value="ALS78647.1"/>
    <property type="molecule type" value="Genomic_DNA"/>
</dbReference>
<keyword evidence="3" id="KW-0813">Transport</keyword>
<proteinExistence type="inferred from homology"/>
<feature type="transmembrane region" description="Helical" evidence="14">
    <location>
        <begin position="384"/>
        <end position="405"/>
    </location>
</feature>
<evidence type="ECO:0000256" key="14">
    <source>
        <dbReference type="SAM" id="Phobius"/>
    </source>
</evidence>
<keyword evidence="7 14" id="KW-1133">Transmembrane helix</keyword>
<dbReference type="PANTHER" id="PTHR48086:SF3">
    <property type="entry name" value="SODIUM_PROLINE SYMPORTER"/>
    <property type="match status" value="1"/>
</dbReference>
<evidence type="ECO:0000256" key="7">
    <source>
        <dbReference type="ARBA" id="ARBA00022989"/>
    </source>
</evidence>
<feature type="transmembrane region" description="Helical" evidence="14">
    <location>
        <begin position="151"/>
        <end position="170"/>
    </location>
</feature>
<evidence type="ECO:0000256" key="5">
    <source>
        <dbReference type="ARBA" id="ARBA00022692"/>
    </source>
</evidence>
<evidence type="ECO:0000313" key="15">
    <source>
        <dbReference type="EMBL" id="ALS78647.1"/>
    </source>
</evidence>
<feature type="transmembrane region" description="Helical" evidence="14">
    <location>
        <begin position="266"/>
        <end position="290"/>
    </location>
</feature>
<organism evidence="15 16">
    <name type="scientific">Planococcus kocurii</name>
    <dbReference type="NCBI Taxonomy" id="1374"/>
    <lineage>
        <taxon>Bacteria</taxon>
        <taxon>Bacillati</taxon>
        <taxon>Bacillota</taxon>
        <taxon>Bacilli</taxon>
        <taxon>Bacillales</taxon>
        <taxon>Caryophanaceae</taxon>
        <taxon>Planococcus</taxon>
    </lineage>
</organism>
<name>A0ABM5WWD7_9BACL</name>
<dbReference type="InterPro" id="IPR038377">
    <property type="entry name" value="Na/Glc_symporter_sf"/>
</dbReference>
<evidence type="ECO:0000256" key="6">
    <source>
        <dbReference type="ARBA" id="ARBA00022847"/>
    </source>
</evidence>
<feature type="transmembrane region" description="Helical" evidence="14">
    <location>
        <begin position="357"/>
        <end position="378"/>
    </location>
</feature>
<reference evidence="15" key="1">
    <citation type="submission" date="2016-01" db="EMBL/GenBank/DDBJ databases">
        <title>Complete genome of Planococcus kocurri type strain.</title>
        <authorList>
            <person name="See-Too W.S."/>
        </authorList>
    </citation>
    <scope>NUCLEOTIDE SEQUENCE [LARGE SCALE GENOMIC DNA]</scope>
    <source>
        <strain evidence="15">ATCC 43650</strain>
    </source>
</reference>
<feature type="transmembrane region" description="Helical" evidence="14">
    <location>
        <begin position="45"/>
        <end position="67"/>
    </location>
</feature>
<evidence type="ECO:0000256" key="9">
    <source>
        <dbReference type="ARBA" id="ARBA00023065"/>
    </source>
</evidence>
<feature type="transmembrane region" description="Helical" evidence="14">
    <location>
        <begin position="73"/>
        <end position="97"/>
    </location>
</feature>
<evidence type="ECO:0008006" key="17">
    <source>
        <dbReference type="Google" id="ProtNLM"/>
    </source>
</evidence>
<keyword evidence="10 14" id="KW-0472">Membrane</keyword>
<comment type="subcellular location">
    <subcellularLocation>
        <location evidence="1">Cell membrane</location>
        <topology evidence="1">Multi-pass membrane protein</topology>
    </subcellularLocation>
</comment>
<dbReference type="Pfam" id="PF00474">
    <property type="entry name" value="SSF"/>
    <property type="match status" value="1"/>
</dbReference>
<feature type="transmembrane region" description="Helical" evidence="14">
    <location>
        <begin position="118"/>
        <end position="139"/>
    </location>
</feature>
<evidence type="ECO:0000256" key="3">
    <source>
        <dbReference type="ARBA" id="ARBA00022448"/>
    </source>
</evidence>
<dbReference type="Gene3D" id="1.20.1730.10">
    <property type="entry name" value="Sodium/glucose cotransporter"/>
    <property type="match status" value="1"/>
</dbReference>
<dbReference type="InterPro" id="IPR001734">
    <property type="entry name" value="Na/solute_symporter"/>
</dbReference>
<feature type="transmembrane region" description="Helical" evidence="14">
    <location>
        <begin position="310"/>
        <end position="336"/>
    </location>
</feature>
<comment type="similarity">
    <text evidence="2 13">Belongs to the sodium:solute symporter (SSF) (TC 2.A.21) family.</text>
</comment>
<accession>A0ABM5WWD7</accession>
<evidence type="ECO:0000313" key="16">
    <source>
        <dbReference type="Proteomes" id="UP000065533"/>
    </source>
</evidence>
<evidence type="ECO:0000256" key="1">
    <source>
        <dbReference type="ARBA" id="ARBA00004651"/>
    </source>
</evidence>
<keyword evidence="11" id="KW-0739">Sodium transport</keyword>
<feature type="transmembrane region" description="Helical" evidence="14">
    <location>
        <begin position="6"/>
        <end position="25"/>
    </location>
</feature>
<dbReference type="PANTHER" id="PTHR48086">
    <property type="entry name" value="SODIUM/PROLINE SYMPORTER-RELATED"/>
    <property type="match status" value="1"/>
</dbReference>
<evidence type="ECO:0000256" key="13">
    <source>
        <dbReference type="RuleBase" id="RU362091"/>
    </source>
</evidence>
<evidence type="ECO:0000256" key="10">
    <source>
        <dbReference type="ARBA" id="ARBA00023136"/>
    </source>
</evidence>
<feature type="transmembrane region" description="Helical" evidence="14">
    <location>
        <begin position="410"/>
        <end position="430"/>
    </location>
</feature>
<dbReference type="PROSITE" id="PS50283">
    <property type="entry name" value="NA_SOLUT_SYMP_3"/>
    <property type="match status" value="1"/>
</dbReference>
<protein>
    <recommendedName>
        <fullName evidence="17">Sodium:solute symporter family protein</fullName>
    </recommendedName>
</protein>
<dbReference type="Proteomes" id="UP000065533">
    <property type="component" value="Chromosome"/>
</dbReference>
<evidence type="ECO:0000256" key="4">
    <source>
        <dbReference type="ARBA" id="ARBA00022475"/>
    </source>
</evidence>
<keyword evidence="4" id="KW-1003">Cell membrane</keyword>
<keyword evidence="6" id="KW-0769">Symport</keyword>
<keyword evidence="16" id="KW-1185">Reference proteome</keyword>
<evidence type="ECO:0000256" key="2">
    <source>
        <dbReference type="ARBA" id="ARBA00006434"/>
    </source>
</evidence>
<sequence length="480" mass="52226">MNITLAIILTSVAIIIATLVPTYLISRKKKATADDWAIANRELPIYVVVGTQFASVIGGGVLVGHLANAYTNGIGIVIYGILMVTPFLLLAFLAKWMRKNQFSTIPDIFKKLSNNNKFIIILASIMTMLFPFGWITSQITAFGSIYAELTGINYTALCIVFALVSLLFIMPAGLKTVAWTDFIFACFMVVMLIITAVYGTKLAGGFTGIASNVEPNLISLSDSFQKIGLATILLWLFAILPGGLTNQLYYQRICAIKDEKQVNKSLILSAIVSFVGFLWAVYMGVTIQSINPAIEASAATGWFMSQLPLVLLAGFAGLIFATMMSTVSSAVQSIVVNISRDIVNVVKPGMNEKQILNLSRIFSVITVAVALVMCLIFTDTLTWLVATAGFSAATLLCPIFVGFILKEKNFLTNFGIGLSMIMGIVGASIGLMLDTIFNYAIIGILFSLAGLLVGSAVTRKNYNYQRRNIETEERILKEEY</sequence>
<dbReference type="CDD" id="cd10322">
    <property type="entry name" value="SLC5sbd"/>
    <property type="match status" value="1"/>
</dbReference>
<feature type="transmembrane region" description="Helical" evidence="14">
    <location>
        <begin position="436"/>
        <end position="457"/>
    </location>
</feature>
<evidence type="ECO:0000256" key="11">
    <source>
        <dbReference type="ARBA" id="ARBA00023201"/>
    </source>
</evidence>
<keyword evidence="9" id="KW-0406">Ion transport</keyword>